<dbReference type="Proteomes" id="UP001501367">
    <property type="component" value="Unassembled WGS sequence"/>
</dbReference>
<evidence type="ECO:0000313" key="2">
    <source>
        <dbReference type="EMBL" id="GAA3726535.1"/>
    </source>
</evidence>
<keyword evidence="3" id="KW-1185">Reference proteome</keyword>
<evidence type="ECO:0000313" key="3">
    <source>
        <dbReference type="Proteomes" id="UP001501367"/>
    </source>
</evidence>
<evidence type="ECO:0000259" key="1">
    <source>
        <dbReference type="Pfam" id="PF16561"/>
    </source>
</evidence>
<dbReference type="InterPro" id="IPR013783">
    <property type="entry name" value="Ig-like_fold"/>
</dbReference>
<accession>A0ABP7F205</accession>
<dbReference type="InterPro" id="IPR014756">
    <property type="entry name" value="Ig_E-set"/>
</dbReference>
<organism evidence="2 3">
    <name type="scientific">Flavobacterium ginsengisoli</name>
    <dbReference type="NCBI Taxonomy" id="871694"/>
    <lineage>
        <taxon>Bacteria</taxon>
        <taxon>Pseudomonadati</taxon>
        <taxon>Bacteroidota</taxon>
        <taxon>Flavobacteriia</taxon>
        <taxon>Flavobacteriales</taxon>
        <taxon>Flavobacteriaceae</taxon>
        <taxon>Flavobacterium</taxon>
    </lineage>
</organism>
<feature type="domain" description="AMP-activated protein kinase glycogen-binding" evidence="1">
    <location>
        <begin position="32"/>
        <end position="106"/>
    </location>
</feature>
<dbReference type="InterPro" id="IPR032640">
    <property type="entry name" value="AMPK1_CBM"/>
</dbReference>
<proteinExistence type="predicted"/>
<gene>
    <name evidence="2" type="ORF">GCM10022422_05050</name>
</gene>
<dbReference type="EMBL" id="BAABDT010000001">
    <property type="protein sequence ID" value="GAA3726535.1"/>
    <property type="molecule type" value="Genomic_DNA"/>
</dbReference>
<sequence length="107" mass="12052">MYKSKNEIVMSLKKQFVKTKPVCKVTFSIDAKDANSAAVVGDFNNWNAEEGTLSKLKNGTFKATYDLVKDAIYEFKYLIDGNYVNDPEADSYKWNDYAGSENSVLVV</sequence>
<reference evidence="3" key="1">
    <citation type="journal article" date="2019" name="Int. J. Syst. Evol. Microbiol.">
        <title>The Global Catalogue of Microorganisms (GCM) 10K type strain sequencing project: providing services to taxonomists for standard genome sequencing and annotation.</title>
        <authorList>
            <consortium name="The Broad Institute Genomics Platform"/>
            <consortium name="The Broad Institute Genome Sequencing Center for Infectious Disease"/>
            <person name="Wu L."/>
            <person name="Ma J."/>
        </authorList>
    </citation>
    <scope>NUCLEOTIDE SEQUENCE [LARGE SCALE GENOMIC DNA]</scope>
    <source>
        <strain evidence="3">JCM 17336</strain>
    </source>
</reference>
<protein>
    <submittedName>
        <fullName evidence="2">Isoamylase early set domain-containing protein</fullName>
    </submittedName>
</protein>
<name>A0ABP7F205_9FLAO</name>
<dbReference type="Gene3D" id="2.60.40.10">
    <property type="entry name" value="Immunoglobulins"/>
    <property type="match status" value="1"/>
</dbReference>
<dbReference type="CDD" id="cd07184">
    <property type="entry name" value="E_set_Isoamylase_like_N"/>
    <property type="match status" value="1"/>
</dbReference>
<comment type="caution">
    <text evidence="2">The sequence shown here is derived from an EMBL/GenBank/DDBJ whole genome shotgun (WGS) entry which is preliminary data.</text>
</comment>
<dbReference type="Pfam" id="PF16561">
    <property type="entry name" value="AMPK1_CBM"/>
    <property type="match status" value="1"/>
</dbReference>
<dbReference type="SUPFAM" id="SSF81296">
    <property type="entry name" value="E set domains"/>
    <property type="match status" value="1"/>
</dbReference>